<evidence type="ECO:0000259" key="1">
    <source>
        <dbReference type="SMART" id="SM00460"/>
    </source>
</evidence>
<reference evidence="2" key="1">
    <citation type="submission" date="2018-06" db="EMBL/GenBank/DDBJ databases">
        <authorList>
            <person name="Zhirakovskaya E."/>
        </authorList>
    </citation>
    <scope>NUCLEOTIDE SEQUENCE</scope>
</reference>
<dbReference type="PANTHER" id="PTHR38339:SF1">
    <property type="entry name" value="TRANSGLUTAMINASE-LIKE DOMAIN-CONTAINING PROTEIN"/>
    <property type="match status" value="1"/>
</dbReference>
<proteinExistence type="predicted"/>
<dbReference type="AlphaFoldDB" id="A0A3B1DGN9"/>
<gene>
    <name evidence="2" type="ORF">MNBD_UNCLBAC01-1197</name>
</gene>
<feature type="domain" description="Transglutaminase-like" evidence="1">
    <location>
        <begin position="191"/>
        <end position="257"/>
    </location>
</feature>
<dbReference type="PANTHER" id="PTHR38339">
    <property type="entry name" value="TRANSGLUTAMINASE DOMAIN PROTEIN"/>
    <property type="match status" value="1"/>
</dbReference>
<accession>A0A3B1DGN9</accession>
<protein>
    <recommendedName>
        <fullName evidence="1">Transglutaminase-like domain-containing protein</fullName>
    </recommendedName>
</protein>
<evidence type="ECO:0000313" key="2">
    <source>
        <dbReference type="EMBL" id="VAX35168.1"/>
    </source>
</evidence>
<dbReference type="InterPro" id="IPR038765">
    <property type="entry name" value="Papain-like_cys_pep_sf"/>
</dbReference>
<dbReference type="SMART" id="SM00460">
    <property type="entry name" value="TGc"/>
    <property type="match status" value="1"/>
</dbReference>
<organism evidence="2">
    <name type="scientific">hydrothermal vent metagenome</name>
    <dbReference type="NCBI Taxonomy" id="652676"/>
    <lineage>
        <taxon>unclassified sequences</taxon>
        <taxon>metagenomes</taxon>
        <taxon>ecological metagenomes</taxon>
    </lineage>
</organism>
<dbReference type="SUPFAM" id="SSF54001">
    <property type="entry name" value="Cysteine proteinases"/>
    <property type="match status" value="1"/>
</dbReference>
<name>A0A3B1DGN9_9ZZZZ</name>
<dbReference type="Pfam" id="PF01841">
    <property type="entry name" value="Transglut_core"/>
    <property type="match status" value="1"/>
</dbReference>
<sequence length="343" mass="39426">MRNIFLMGIIFLSMTVFVLAEVPKSRSIEFNYEIVFKNVPENAKELKVWIPALSDTEYQKIKSMVIDPENLADITYDTTYQNKIINFIFKNPSETVSPIKVNYKVERLEYAKKVKGDTQKELLESKESLAKFLKINRLGELTEETKQIAREITKGKKATLDKARAIYDYVFENVSYDKEIPGWGKGDTARVCNLKAGNCTDFHSLFISMARENNIPAKFVIGVPFKANVTEGEYSGYHCWAEFYDETQGWVPVDISEASKDKSKYEYHFGAIDENRIEFSQGRDIVLEPKQQGEPLNYFIYPYAEVDGKVFKGVGILFKFRDVGSTKNVRNKLGYLMNNEKGK</sequence>
<dbReference type="EMBL" id="UOGJ01000034">
    <property type="protein sequence ID" value="VAX35168.1"/>
    <property type="molecule type" value="Genomic_DNA"/>
</dbReference>
<dbReference type="InterPro" id="IPR002931">
    <property type="entry name" value="Transglutaminase-like"/>
</dbReference>
<dbReference type="Gene3D" id="3.10.620.30">
    <property type="match status" value="1"/>
</dbReference>